<evidence type="ECO:0000313" key="5">
    <source>
        <dbReference type="Proteomes" id="UP001139179"/>
    </source>
</evidence>
<feature type="domain" description="Putative zinc-finger" evidence="3">
    <location>
        <begin position="5"/>
        <end position="38"/>
    </location>
</feature>
<dbReference type="EMBL" id="JAMBOL010000028">
    <property type="protein sequence ID" value="MCM3716085.1"/>
    <property type="molecule type" value="Genomic_DNA"/>
</dbReference>
<dbReference type="Gene3D" id="1.10.10.1320">
    <property type="entry name" value="Anti-sigma factor, zinc-finger domain"/>
    <property type="match status" value="1"/>
</dbReference>
<accession>A0A9X2DU03</accession>
<keyword evidence="5" id="KW-1185">Reference proteome</keyword>
<name>A0A9X2DU03_9BACI</name>
<comment type="caution">
    <text evidence="4">The sequence shown here is derived from an EMBL/GenBank/DDBJ whole genome shotgun (WGS) entry which is preliminary data.</text>
</comment>
<dbReference type="RefSeq" id="WP_251224763.1">
    <property type="nucleotide sequence ID" value="NZ_JAMBOL010000028.1"/>
</dbReference>
<dbReference type="AlphaFoldDB" id="A0A9X2DU03"/>
<protein>
    <recommendedName>
        <fullName evidence="2">Anti-sigma-W factor RsiW</fullName>
    </recommendedName>
</protein>
<dbReference type="Proteomes" id="UP001139179">
    <property type="component" value="Unassembled WGS sequence"/>
</dbReference>
<evidence type="ECO:0000313" key="4">
    <source>
        <dbReference type="EMBL" id="MCM3716085.1"/>
    </source>
</evidence>
<evidence type="ECO:0000256" key="1">
    <source>
        <dbReference type="ARBA" id="ARBA00024353"/>
    </source>
</evidence>
<sequence>MKCEKHYEELIQAFLDGEATQEEKEQLDAHLAQCPSCRQRFTELKKVIAFVQSSSHIEAPSGFTAGVMARLPEKKSTSKWKQWTRSHPLLVSAAVFFLLMSISISSLWQGDDEQVVVTGPGHVIIDQDKGKVIVPEGEVIEGDLVVRNGTLQIDGEVQGNVLLVNGDAYYASAGHVSGEIEEVNQVLEWVWYHIKGFFKEVVAIVK</sequence>
<gene>
    <name evidence="4" type="ORF">M3202_18750</name>
</gene>
<dbReference type="InterPro" id="IPR041916">
    <property type="entry name" value="Anti_sigma_zinc_sf"/>
</dbReference>
<proteinExistence type="inferred from homology"/>
<reference evidence="4" key="1">
    <citation type="submission" date="2022-05" db="EMBL/GenBank/DDBJ databases">
        <title>Comparative Genomics of Spacecraft Associated Microbes.</title>
        <authorList>
            <person name="Tran M.T."/>
            <person name="Wright A."/>
            <person name="Seuylemezian A."/>
            <person name="Eisen J."/>
            <person name="Coil D."/>
        </authorList>
    </citation>
    <scope>NUCLEOTIDE SEQUENCE</scope>
    <source>
        <strain evidence="4">214.1.1</strain>
    </source>
</reference>
<comment type="similarity">
    <text evidence="1">Belongs to the zinc-associated anti-sigma factor (ZAS) superfamily. Anti-sigma-W factor family.</text>
</comment>
<evidence type="ECO:0000256" key="2">
    <source>
        <dbReference type="ARBA" id="ARBA00024438"/>
    </source>
</evidence>
<dbReference type="Pfam" id="PF13490">
    <property type="entry name" value="zf-HC2"/>
    <property type="match status" value="1"/>
</dbReference>
<organism evidence="4 5">
    <name type="scientific">Halalkalibacter oceani</name>
    <dbReference type="NCBI Taxonomy" id="1653776"/>
    <lineage>
        <taxon>Bacteria</taxon>
        <taxon>Bacillati</taxon>
        <taxon>Bacillota</taxon>
        <taxon>Bacilli</taxon>
        <taxon>Bacillales</taxon>
        <taxon>Bacillaceae</taxon>
        <taxon>Halalkalibacter</taxon>
    </lineage>
</organism>
<evidence type="ECO:0000259" key="3">
    <source>
        <dbReference type="Pfam" id="PF13490"/>
    </source>
</evidence>
<dbReference type="InterPro" id="IPR027383">
    <property type="entry name" value="Znf_put"/>
</dbReference>